<evidence type="ECO:0000256" key="3">
    <source>
        <dbReference type="ARBA" id="ARBA00004502"/>
    </source>
</evidence>
<evidence type="ECO:0000256" key="7">
    <source>
        <dbReference type="ARBA" id="ARBA00022989"/>
    </source>
</evidence>
<comment type="subcellular location">
    <subcellularLocation>
        <location evidence="3">Lipid droplet</location>
    </subcellularLocation>
    <subcellularLocation>
        <location evidence="2">Membrane</location>
        <topology evidence="2">Multi-pass membrane protein</topology>
    </subcellularLocation>
</comment>
<keyword evidence="6 10" id="KW-0812">Transmembrane</keyword>
<keyword evidence="12" id="KW-1185">Reference proteome</keyword>
<keyword evidence="7 10" id="KW-1133">Transmembrane helix</keyword>
<evidence type="ECO:0000256" key="10">
    <source>
        <dbReference type="SAM" id="Phobius"/>
    </source>
</evidence>
<evidence type="ECO:0000256" key="5">
    <source>
        <dbReference type="ARBA" id="ARBA00022677"/>
    </source>
</evidence>
<dbReference type="GO" id="GO:0016020">
    <property type="term" value="C:membrane"/>
    <property type="evidence" value="ECO:0007669"/>
    <property type="project" value="UniProtKB-SubCell"/>
</dbReference>
<reference evidence="11 12" key="1">
    <citation type="journal article" date="2024" name="Plant Biotechnol. J.">
        <title>Dendrobium thyrsiflorum genome and its molecular insights into genes involved in important horticultural traits.</title>
        <authorList>
            <person name="Chen B."/>
            <person name="Wang J.Y."/>
            <person name="Zheng P.J."/>
            <person name="Li K.L."/>
            <person name="Liang Y.M."/>
            <person name="Chen X.F."/>
            <person name="Zhang C."/>
            <person name="Zhao X."/>
            <person name="He X."/>
            <person name="Zhang G.Q."/>
            <person name="Liu Z.J."/>
            <person name="Xu Q."/>
        </authorList>
    </citation>
    <scope>NUCLEOTIDE SEQUENCE [LARGE SCALE GENOMIC DNA]</scope>
    <source>
        <strain evidence="11">GZMU011</strain>
    </source>
</reference>
<evidence type="ECO:0000313" key="12">
    <source>
        <dbReference type="Proteomes" id="UP001552299"/>
    </source>
</evidence>
<keyword evidence="5" id="KW-0551">Lipid droplet</keyword>
<gene>
    <name evidence="11" type="ORF">M5K25_017313</name>
</gene>
<dbReference type="PANTHER" id="PTHR33203:SF25">
    <property type="entry name" value="OLEOSIN 18.5 KDA"/>
    <property type="match status" value="1"/>
</dbReference>
<dbReference type="AlphaFoldDB" id="A0ABD0UMN1"/>
<sequence length="240" mass="25746">MVFVGPVSCSALRQYSRSHPNLARIDSTLIPTVTRHLASLPMQTHRIIPPACASPRVLLLPPCPPYFYPPPPLPPPSIPPRPQPVRRNFPTKPHHPMADYGRGGDRGQYQQQQQHQKQQSTAHQLLKAVTAVATGGSLLAISGLTMAGTVIILAIATPLLVIFSPVLVPAAIAIALIVSGFLTSGGLGVAALSVLAWMYRYLTGKHPVGADQIDQARARIAAKARDLKESAQQKVEHVTS</sequence>
<evidence type="ECO:0000256" key="8">
    <source>
        <dbReference type="ARBA" id="ARBA00023136"/>
    </source>
</evidence>
<dbReference type="GO" id="GO:0005811">
    <property type="term" value="C:lipid droplet"/>
    <property type="evidence" value="ECO:0007669"/>
    <property type="project" value="UniProtKB-SubCell"/>
</dbReference>
<protein>
    <recommendedName>
        <fullName evidence="13">Oleosin</fullName>
    </recommendedName>
</protein>
<dbReference type="GO" id="GO:0009791">
    <property type="term" value="P:post-embryonic development"/>
    <property type="evidence" value="ECO:0007669"/>
    <property type="project" value="UniProtKB-ARBA"/>
</dbReference>
<evidence type="ECO:0000256" key="4">
    <source>
        <dbReference type="ARBA" id="ARBA00010858"/>
    </source>
</evidence>
<evidence type="ECO:0000313" key="11">
    <source>
        <dbReference type="EMBL" id="KAL0913823.1"/>
    </source>
</evidence>
<comment type="function">
    <text evidence="1">May have a structural role to stabilize the lipid body during desiccation of the seed by preventing coalescence of the oil. Probably interacts with both lipid and phospholipid moieties of lipid bodies. May also provide recognition signals for specific lipase anchorage in lipolysis during seedling growth.</text>
</comment>
<comment type="caution">
    <text evidence="11">The sequence shown here is derived from an EMBL/GenBank/DDBJ whole genome shotgun (WGS) entry which is preliminary data.</text>
</comment>
<dbReference type="InterPro" id="IPR000136">
    <property type="entry name" value="Oleosin"/>
</dbReference>
<dbReference type="PANTHER" id="PTHR33203">
    <property type="entry name" value="OLEOSIN"/>
    <property type="match status" value="1"/>
</dbReference>
<evidence type="ECO:0000256" key="2">
    <source>
        <dbReference type="ARBA" id="ARBA00004141"/>
    </source>
</evidence>
<dbReference type="GO" id="GO:0048608">
    <property type="term" value="P:reproductive structure development"/>
    <property type="evidence" value="ECO:0007669"/>
    <property type="project" value="UniProtKB-ARBA"/>
</dbReference>
<feature type="compositionally biased region" description="Pro residues" evidence="9">
    <location>
        <begin position="74"/>
        <end position="83"/>
    </location>
</feature>
<feature type="region of interest" description="Disordered" evidence="9">
    <location>
        <begin position="74"/>
        <end position="121"/>
    </location>
</feature>
<dbReference type="Proteomes" id="UP001552299">
    <property type="component" value="Unassembled WGS sequence"/>
</dbReference>
<evidence type="ECO:0008006" key="13">
    <source>
        <dbReference type="Google" id="ProtNLM"/>
    </source>
</evidence>
<evidence type="ECO:0000256" key="6">
    <source>
        <dbReference type="ARBA" id="ARBA00022692"/>
    </source>
</evidence>
<feature type="compositionally biased region" description="Low complexity" evidence="9">
    <location>
        <begin position="108"/>
        <end position="119"/>
    </location>
</feature>
<keyword evidence="8 10" id="KW-0472">Membrane</keyword>
<proteinExistence type="inferred from homology"/>
<feature type="transmembrane region" description="Helical" evidence="10">
    <location>
        <begin position="170"/>
        <end position="197"/>
    </location>
</feature>
<organism evidence="11 12">
    <name type="scientific">Dendrobium thyrsiflorum</name>
    <name type="common">Pinecone-like raceme dendrobium</name>
    <name type="synonym">Orchid</name>
    <dbReference type="NCBI Taxonomy" id="117978"/>
    <lineage>
        <taxon>Eukaryota</taxon>
        <taxon>Viridiplantae</taxon>
        <taxon>Streptophyta</taxon>
        <taxon>Embryophyta</taxon>
        <taxon>Tracheophyta</taxon>
        <taxon>Spermatophyta</taxon>
        <taxon>Magnoliopsida</taxon>
        <taxon>Liliopsida</taxon>
        <taxon>Asparagales</taxon>
        <taxon>Orchidaceae</taxon>
        <taxon>Epidendroideae</taxon>
        <taxon>Malaxideae</taxon>
        <taxon>Dendrobiinae</taxon>
        <taxon>Dendrobium</taxon>
    </lineage>
</organism>
<evidence type="ECO:0000256" key="9">
    <source>
        <dbReference type="SAM" id="MobiDB-lite"/>
    </source>
</evidence>
<dbReference type="EMBL" id="JANQDX010000013">
    <property type="protein sequence ID" value="KAL0913823.1"/>
    <property type="molecule type" value="Genomic_DNA"/>
</dbReference>
<comment type="similarity">
    <text evidence="4">Belongs to the oleosin family.</text>
</comment>
<accession>A0ABD0UMN1</accession>
<evidence type="ECO:0000256" key="1">
    <source>
        <dbReference type="ARBA" id="ARBA00002582"/>
    </source>
</evidence>
<name>A0ABD0UMN1_DENTH</name>
<feature type="transmembrane region" description="Helical" evidence="10">
    <location>
        <begin position="138"/>
        <end position="164"/>
    </location>
</feature>
<dbReference type="Pfam" id="PF01277">
    <property type="entry name" value="Oleosin"/>
    <property type="match status" value="1"/>
</dbReference>